<dbReference type="EMBL" id="JAGGJU010000002">
    <property type="protein sequence ID" value="MBP1849442.1"/>
    <property type="molecule type" value="Genomic_DNA"/>
</dbReference>
<keyword evidence="4" id="KW-1185">Reference proteome</keyword>
<evidence type="ECO:0000313" key="4">
    <source>
        <dbReference type="Proteomes" id="UP000759443"/>
    </source>
</evidence>
<sequence length="116" mass="12304">MKKPARHLMAAAITSFLLTALPFEAFAQAYVNQAAPTASYNPAYLQQVPPGAKPMAPRRQVIRPKTQATAERPAVLPASGKPSLAHIYPSVGTGSTAIVRPTSPDWPTVGRGTVTR</sequence>
<comment type="caution">
    <text evidence="3">The sequence shown here is derived from an EMBL/GenBank/DDBJ whole genome shotgun (WGS) entry which is preliminary data.</text>
</comment>
<dbReference type="Proteomes" id="UP000759443">
    <property type="component" value="Unassembled WGS sequence"/>
</dbReference>
<accession>A0ABS4DUT7</accession>
<evidence type="ECO:0000256" key="1">
    <source>
        <dbReference type="SAM" id="MobiDB-lite"/>
    </source>
</evidence>
<feature type="region of interest" description="Disordered" evidence="1">
    <location>
        <begin position="96"/>
        <end position="116"/>
    </location>
</feature>
<feature type="chain" id="PRO_5046275115" evidence="2">
    <location>
        <begin position="28"/>
        <end position="116"/>
    </location>
</feature>
<gene>
    <name evidence="3" type="ORF">J2Z17_000863</name>
</gene>
<evidence type="ECO:0000256" key="2">
    <source>
        <dbReference type="SAM" id="SignalP"/>
    </source>
</evidence>
<reference evidence="3 4" key="1">
    <citation type="submission" date="2021-03" db="EMBL/GenBank/DDBJ databases">
        <title>Genomic Encyclopedia of Type Strains, Phase IV (KMG-IV): sequencing the most valuable type-strain genomes for metagenomic binning, comparative biology and taxonomic classification.</title>
        <authorList>
            <person name="Goeker M."/>
        </authorList>
    </citation>
    <scope>NUCLEOTIDE SEQUENCE [LARGE SCALE GENOMIC DNA]</scope>
    <source>
        <strain evidence="3 4">DSM 21600</strain>
    </source>
</reference>
<organism evidence="3 4">
    <name type="scientific">Rhizobium halophytocola</name>
    <dbReference type="NCBI Taxonomy" id="735519"/>
    <lineage>
        <taxon>Bacteria</taxon>
        <taxon>Pseudomonadati</taxon>
        <taxon>Pseudomonadota</taxon>
        <taxon>Alphaproteobacteria</taxon>
        <taxon>Hyphomicrobiales</taxon>
        <taxon>Rhizobiaceae</taxon>
        <taxon>Rhizobium/Agrobacterium group</taxon>
        <taxon>Rhizobium</taxon>
    </lineage>
</organism>
<name>A0ABS4DUT7_9HYPH</name>
<keyword evidence="2" id="KW-0732">Signal</keyword>
<feature type="signal peptide" evidence="2">
    <location>
        <begin position="1"/>
        <end position="27"/>
    </location>
</feature>
<dbReference type="RefSeq" id="WP_209942540.1">
    <property type="nucleotide sequence ID" value="NZ_JAGGJU010000002.1"/>
</dbReference>
<evidence type="ECO:0000313" key="3">
    <source>
        <dbReference type="EMBL" id="MBP1849442.1"/>
    </source>
</evidence>
<protein>
    <submittedName>
        <fullName evidence="3">Uncharacterized protein</fullName>
    </submittedName>
</protein>
<proteinExistence type="predicted"/>